<gene>
    <name evidence="2" type="ORF">OPV22_019489</name>
</gene>
<organism evidence="2 3">
    <name type="scientific">Ensete ventricosum</name>
    <name type="common">Abyssinian banana</name>
    <name type="synonym">Musa ensete</name>
    <dbReference type="NCBI Taxonomy" id="4639"/>
    <lineage>
        <taxon>Eukaryota</taxon>
        <taxon>Viridiplantae</taxon>
        <taxon>Streptophyta</taxon>
        <taxon>Embryophyta</taxon>
        <taxon>Tracheophyta</taxon>
        <taxon>Spermatophyta</taxon>
        <taxon>Magnoliopsida</taxon>
        <taxon>Liliopsida</taxon>
        <taxon>Zingiberales</taxon>
        <taxon>Musaceae</taxon>
        <taxon>Ensete</taxon>
    </lineage>
</organism>
<keyword evidence="1" id="KW-0812">Transmembrane</keyword>
<evidence type="ECO:0000256" key="1">
    <source>
        <dbReference type="SAM" id="Phobius"/>
    </source>
</evidence>
<feature type="transmembrane region" description="Helical" evidence="1">
    <location>
        <begin position="115"/>
        <end position="135"/>
    </location>
</feature>
<proteinExistence type="predicted"/>
<feature type="transmembrane region" description="Helical" evidence="1">
    <location>
        <begin position="77"/>
        <end position="94"/>
    </location>
</feature>
<sequence>MTKKRDREEGDGSGGGASAAAIVLRDRRSRVGRLRPPLQEGGWVTLEHITEKKATLVKFCMGIAFGFLGMIHEEGKYVGGYITMISSLLLKIMNSGGGLSYGGGPTGLNVNAYCLFYYCALSYMSGFMQTSFFGYGWHLLWLLPNAWYGWLLHCFAVRSSHLLIHQLEQTGPVASKIGCKNLKYHKVGNA</sequence>
<dbReference type="AlphaFoldDB" id="A0AAV8QL45"/>
<keyword evidence="1" id="KW-1133">Transmembrane helix</keyword>
<keyword evidence="3" id="KW-1185">Reference proteome</keyword>
<keyword evidence="1" id="KW-0472">Membrane</keyword>
<reference evidence="2 3" key="1">
    <citation type="submission" date="2022-12" db="EMBL/GenBank/DDBJ databases">
        <title>Chromosome-scale assembly of the Ensete ventricosum genome.</title>
        <authorList>
            <person name="Dussert Y."/>
            <person name="Stocks J."/>
            <person name="Wendawek A."/>
            <person name="Woldeyes F."/>
            <person name="Nichols R.A."/>
            <person name="Borrell J.S."/>
        </authorList>
    </citation>
    <scope>NUCLEOTIDE SEQUENCE [LARGE SCALE GENOMIC DNA]</scope>
    <source>
        <strain evidence="3">cv. Maze</strain>
        <tissue evidence="2">Seeds</tissue>
    </source>
</reference>
<comment type="caution">
    <text evidence="2">The sequence shown here is derived from an EMBL/GenBank/DDBJ whole genome shotgun (WGS) entry which is preliminary data.</text>
</comment>
<accession>A0AAV8QL45</accession>
<evidence type="ECO:0000313" key="2">
    <source>
        <dbReference type="EMBL" id="KAJ8475762.1"/>
    </source>
</evidence>
<dbReference type="Proteomes" id="UP001222027">
    <property type="component" value="Unassembled WGS sequence"/>
</dbReference>
<evidence type="ECO:0000313" key="3">
    <source>
        <dbReference type="Proteomes" id="UP001222027"/>
    </source>
</evidence>
<feature type="transmembrane region" description="Helical" evidence="1">
    <location>
        <begin position="55"/>
        <end position="71"/>
    </location>
</feature>
<dbReference type="EMBL" id="JAQQAF010000006">
    <property type="protein sequence ID" value="KAJ8475762.1"/>
    <property type="molecule type" value="Genomic_DNA"/>
</dbReference>
<protein>
    <submittedName>
        <fullName evidence="2">Uncharacterized protein</fullName>
    </submittedName>
</protein>
<name>A0AAV8QL45_ENSVE</name>